<dbReference type="PROSITE" id="PS50940">
    <property type="entry name" value="CHIT_BIND_II"/>
    <property type="match status" value="1"/>
</dbReference>
<dbReference type="AlphaFoldDB" id="A0A1W0XF01"/>
<keyword evidence="5" id="KW-1185">Reference proteome</keyword>
<evidence type="ECO:0000256" key="1">
    <source>
        <dbReference type="SAM" id="MobiDB-lite"/>
    </source>
</evidence>
<evidence type="ECO:0000313" key="5">
    <source>
        <dbReference type="Proteomes" id="UP000192578"/>
    </source>
</evidence>
<evidence type="ECO:0000313" key="4">
    <source>
        <dbReference type="EMBL" id="OQV25931.1"/>
    </source>
</evidence>
<sequence>MHNSTGLVLLFCIIIALVEARVVVERASSRDQLQTPKVWDALNLLRGKDQLTAEQIQELYQSAVSGTDFPLLSVIPDESEIDCATFKQPGFYADVDVGRCQVFHRCDINGKITSYLCPNMTMFNQITLICDWFYNVDCNKARQFYDYSNSRLYKEGIALLNNQDDVPLSTGAVAQSASKASGSKSKPKAARKTKRSKISFPQFFEI</sequence>
<feature type="region of interest" description="Disordered" evidence="1">
    <location>
        <begin position="174"/>
        <end position="200"/>
    </location>
</feature>
<dbReference type="InterPro" id="IPR002557">
    <property type="entry name" value="Chitin-bd_dom"/>
</dbReference>
<dbReference type="Gene3D" id="2.170.140.10">
    <property type="entry name" value="Chitin binding domain"/>
    <property type="match status" value="1"/>
</dbReference>
<dbReference type="InterPro" id="IPR036508">
    <property type="entry name" value="Chitin-bd_dom_sf"/>
</dbReference>
<feature type="compositionally biased region" description="Basic residues" evidence="1">
    <location>
        <begin position="185"/>
        <end position="197"/>
    </location>
</feature>
<feature type="compositionally biased region" description="Low complexity" evidence="1">
    <location>
        <begin position="174"/>
        <end position="184"/>
    </location>
</feature>
<gene>
    <name evidence="4" type="ORF">BV898_00073</name>
</gene>
<feature type="chain" id="PRO_5012506507" description="Chitin-binding type-2 domain-containing protein" evidence="2">
    <location>
        <begin position="21"/>
        <end position="206"/>
    </location>
</feature>
<dbReference type="PANTHER" id="PTHR22933:SF42">
    <property type="entry name" value="FI18455P1-RELATED"/>
    <property type="match status" value="1"/>
</dbReference>
<feature type="domain" description="Chitin-binding type-2" evidence="3">
    <location>
        <begin position="80"/>
        <end position="140"/>
    </location>
</feature>
<dbReference type="Proteomes" id="UP000192578">
    <property type="component" value="Unassembled WGS sequence"/>
</dbReference>
<dbReference type="Pfam" id="PF01607">
    <property type="entry name" value="CBM_14"/>
    <property type="match status" value="1"/>
</dbReference>
<feature type="signal peptide" evidence="2">
    <location>
        <begin position="1"/>
        <end position="20"/>
    </location>
</feature>
<dbReference type="PANTHER" id="PTHR22933">
    <property type="entry name" value="FI18007P1-RELATED"/>
    <property type="match status" value="1"/>
</dbReference>
<organism evidence="4 5">
    <name type="scientific">Hypsibius exemplaris</name>
    <name type="common">Freshwater tardigrade</name>
    <dbReference type="NCBI Taxonomy" id="2072580"/>
    <lineage>
        <taxon>Eukaryota</taxon>
        <taxon>Metazoa</taxon>
        <taxon>Ecdysozoa</taxon>
        <taxon>Tardigrada</taxon>
        <taxon>Eutardigrada</taxon>
        <taxon>Parachela</taxon>
        <taxon>Hypsibioidea</taxon>
        <taxon>Hypsibiidae</taxon>
        <taxon>Hypsibius</taxon>
    </lineage>
</organism>
<dbReference type="InterPro" id="IPR052976">
    <property type="entry name" value="Scoloptoxin-like"/>
</dbReference>
<proteinExistence type="predicted"/>
<reference evidence="5" key="1">
    <citation type="submission" date="2017-01" db="EMBL/GenBank/DDBJ databases">
        <title>Comparative genomics of anhydrobiosis in the tardigrade Hypsibius dujardini.</title>
        <authorList>
            <person name="Yoshida Y."/>
            <person name="Koutsovoulos G."/>
            <person name="Laetsch D."/>
            <person name="Stevens L."/>
            <person name="Kumar S."/>
            <person name="Horikawa D."/>
            <person name="Ishino K."/>
            <person name="Komine S."/>
            <person name="Tomita M."/>
            <person name="Blaxter M."/>
            <person name="Arakawa K."/>
        </authorList>
    </citation>
    <scope>NUCLEOTIDE SEQUENCE [LARGE SCALE GENOMIC DNA]</scope>
    <source>
        <strain evidence="5">Z151</strain>
    </source>
</reference>
<dbReference type="GO" id="GO:0008061">
    <property type="term" value="F:chitin binding"/>
    <property type="evidence" value="ECO:0007669"/>
    <property type="project" value="InterPro"/>
</dbReference>
<dbReference type="SMART" id="SM00494">
    <property type="entry name" value="ChtBD2"/>
    <property type="match status" value="1"/>
</dbReference>
<accession>A0A1W0XF01</accession>
<dbReference type="OrthoDB" id="6428908at2759"/>
<dbReference type="EMBL" id="MTYJ01000001">
    <property type="protein sequence ID" value="OQV25931.1"/>
    <property type="molecule type" value="Genomic_DNA"/>
</dbReference>
<dbReference type="GO" id="GO:0005576">
    <property type="term" value="C:extracellular region"/>
    <property type="evidence" value="ECO:0007669"/>
    <property type="project" value="InterPro"/>
</dbReference>
<name>A0A1W0XF01_HYPEX</name>
<evidence type="ECO:0000256" key="2">
    <source>
        <dbReference type="SAM" id="SignalP"/>
    </source>
</evidence>
<evidence type="ECO:0000259" key="3">
    <source>
        <dbReference type="PROSITE" id="PS50940"/>
    </source>
</evidence>
<protein>
    <recommendedName>
        <fullName evidence="3">Chitin-binding type-2 domain-containing protein</fullName>
    </recommendedName>
</protein>
<keyword evidence="2" id="KW-0732">Signal</keyword>
<comment type="caution">
    <text evidence="4">The sequence shown here is derived from an EMBL/GenBank/DDBJ whole genome shotgun (WGS) entry which is preliminary data.</text>
</comment>
<dbReference type="SUPFAM" id="SSF57625">
    <property type="entry name" value="Invertebrate chitin-binding proteins"/>
    <property type="match status" value="1"/>
</dbReference>